<dbReference type="Pfam" id="PF13560">
    <property type="entry name" value="HTH_31"/>
    <property type="match status" value="1"/>
</dbReference>
<evidence type="ECO:0000256" key="2">
    <source>
        <dbReference type="SAM" id="Phobius"/>
    </source>
</evidence>
<proteinExistence type="predicted"/>
<dbReference type="EMBL" id="LMWP01000016">
    <property type="protein sequence ID" value="KUN27691.1"/>
    <property type="molecule type" value="Genomic_DNA"/>
</dbReference>
<dbReference type="CDD" id="cd00161">
    <property type="entry name" value="beta-trefoil_Ricin-like"/>
    <property type="match status" value="1"/>
</dbReference>
<dbReference type="AlphaFoldDB" id="A0A101QD22"/>
<evidence type="ECO:0000313" key="3">
    <source>
        <dbReference type="EMBL" id="KUN27691.1"/>
    </source>
</evidence>
<name>A0A101QD22_STRCK</name>
<dbReference type="SUPFAM" id="SSF50370">
    <property type="entry name" value="Ricin B-like lectins"/>
    <property type="match status" value="1"/>
</dbReference>
<keyword evidence="2" id="KW-0472">Membrane</keyword>
<protein>
    <recommendedName>
        <fullName evidence="5">Ricin B lectin domain-containing protein</fullName>
    </recommendedName>
</protein>
<keyword evidence="2" id="KW-1133">Transmembrane helix</keyword>
<dbReference type="InterPro" id="IPR035992">
    <property type="entry name" value="Ricin_B-like_lectins"/>
</dbReference>
<organism evidence="3 4">
    <name type="scientific">Streptomyces corchorusii</name>
    <name type="common">Streptomyces chibaensis</name>
    <dbReference type="NCBI Taxonomy" id="1903"/>
    <lineage>
        <taxon>Bacteria</taxon>
        <taxon>Bacillati</taxon>
        <taxon>Actinomycetota</taxon>
        <taxon>Actinomycetes</taxon>
        <taxon>Kitasatosporales</taxon>
        <taxon>Streptomycetaceae</taxon>
        <taxon>Streptomyces</taxon>
    </lineage>
</organism>
<feature type="compositionally biased region" description="Basic and acidic residues" evidence="1">
    <location>
        <begin position="1"/>
        <end position="12"/>
    </location>
</feature>
<sequence>MPQGRERNRAEVPPDAPQPEQAGTPEEFTAALRALRIWSGLTYRQLEGKSTASGDAMPASTIATTLGRNTLPREPFVAVFTRACGLDEADVERWLDARRRLALGQGRLVPHGGGTPSDTGVDAAPGPADGPDHPYPARRRHLLHLLAAALIGAGAALGGHALLSGLGGKHETARATYPVQGLSILAVGSWAQIHPARTPHLCLTEGRDRTHRYSTAVAAQFPCAKADRPRTYIEPLGDNVVQIQWHHPKYGIGCLTLLRDGPGRDLVEPRDDCADDDPAQQFRVEQIGPPGAAHFLLRSVATRQCLSLRDQDTEEGTEIVQGRCSGARDQEFLIALVPPP</sequence>
<reference evidence="3 4" key="1">
    <citation type="submission" date="2015-10" db="EMBL/GenBank/DDBJ databases">
        <title>Draft genome sequence of Streptomyces corchorusii DSM 40340, type strain for the species Streptomyces corchorusii.</title>
        <authorList>
            <person name="Ruckert C."/>
            <person name="Winkler A."/>
            <person name="Kalinowski J."/>
            <person name="Kampfer P."/>
            <person name="Glaeser S."/>
        </authorList>
    </citation>
    <scope>NUCLEOTIDE SEQUENCE [LARGE SCALE GENOMIC DNA]</scope>
    <source>
        <strain evidence="3 4">DSM 40340</strain>
    </source>
</reference>
<feature type="compositionally biased region" description="Low complexity" evidence="1">
    <location>
        <begin position="120"/>
        <end position="129"/>
    </location>
</feature>
<evidence type="ECO:0000313" key="4">
    <source>
        <dbReference type="Proteomes" id="UP000053398"/>
    </source>
</evidence>
<feature type="region of interest" description="Disordered" evidence="1">
    <location>
        <begin position="1"/>
        <end position="24"/>
    </location>
</feature>
<feature type="region of interest" description="Disordered" evidence="1">
    <location>
        <begin position="106"/>
        <end position="129"/>
    </location>
</feature>
<dbReference type="Proteomes" id="UP000053398">
    <property type="component" value="Unassembled WGS sequence"/>
</dbReference>
<keyword evidence="4" id="KW-1185">Reference proteome</keyword>
<gene>
    <name evidence="3" type="ORF">AQJ11_13760</name>
</gene>
<dbReference type="Gene3D" id="2.80.10.50">
    <property type="match status" value="1"/>
</dbReference>
<feature type="transmembrane region" description="Helical" evidence="2">
    <location>
        <begin position="142"/>
        <end position="163"/>
    </location>
</feature>
<comment type="caution">
    <text evidence="3">The sequence shown here is derived from an EMBL/GenBank/DDBJ whole genome shotgun (WGS) entry which is preliminary data.</text>
</comment>
<evidence type="ECO:0000256" key="1">
    <source>
        <dbReference type="SAM" id="MobiDB-lite"/>
    </source>
</evidence>
<keyword evidence="2" id="KW-0812">Transmembrane</keyword>
<evidence type="ECO:0008006" key="5">
    <source>
        <dbReference type="Google" id="ProtNLM"/>
    </source>
</evidence>
<accession>A0A101QD22</accession>